<proteinExistence type="predicted"/>
<dbReference type="Proteomes" id="UP000636800">
    <property type="component" value="Chromosome 7"/>
</dbReference>
<dbReference type="Pfam" id="PF20431">
    <property type="entry name" value="E_motif"/>
    <property type="match status" value="1"/>
</dbReference>
<comment type="caution">
    <text evidence="1">The sequence shown here is derived from an EMBL/GenBank/DDBJ whole genome shotgun (WGS) entry which is preliminary data.</text>
</comment>
<dbReference type="AlphaFoldDB" id="A0A835USI3"/>
<evidence type="ECO:0000313" key="2">
    <source>
        <dbReference type="Proteomes" id="UP000636800"/>
    </source>
</evidence>
<name>A0A835USI3_VANPL</name>
<dbReference type="EMBL" id="JADCNL010000007">
    <property type="protein sequence ID" value="KAG0474099.1"/>
    <property type="molecule type" value="Genomic_DNA"/>
</dbReference>
<reference evidence="1 2" key="1">
    <citation type="journal article" date="2020" name="Nat. Food">
        <title>A phased Vanilla planifolia genome enables genetic improvement of flavour and production.</title>
        <authorList>
            <person name="Hasing T."/>
            <person name="Tang H."/>
            <person name="Brym M."/>
            <person name="Khazi F."/>
            <person name="Huang T."/>
            <person name="Chambers A.H."/>
        </authorList>
    </citation>
    <scope>NUCLEOTIDE SEQUENCE [LARGE SCALE GENOMIC DNA]</scope>
    <source>
        <tissue evidence="1">Leaf</tissue>
    </source>
</reference>
<gene>
    <name evidence="1" type="ORF">HPP92_015956</name>
</gene>
<evidence type="ECO:0008006" key="3">
    <source>
        <dbReference type="Google" id="ProtNLM"/>
    </source>
</evidence>
<sequence length="96" mass="10918">MPDEVEPYILLSNMCAAEGNWEEVRMLRRMVNERGLQKGPGVSLVGLDDSFSEDLRNERSLGGQQSKMSIAYSMLREMGDHFTVSWTKLHENEGIL</sequence>
<accession>A0A835USI3</accession>
<dbReference type="InterPro" id="IPR046848">
    <property type="entry name" value="E_motif"/>
</dbReference>
<evidence type="ECO:0000313" key="1">
    <source>
        <dbReference type="EMBL" id="KAG0474099.1"/>
    </source>
</evidence>
<protein>
    <recommendedName>
        <fullName evidence="3">Pentatricopeptide repeat-containing protein</fullName>
    </recommendedName>
</protein>
<organism evidence="1 2">
    <name type="scientific">Vanilla planifolia</name>
    <name type="common">Vanilla</name>
    <dbReference type="NCBI Taxonomy" id="51239"/>
    <lineage>
        <taxon>Eukaryota</taxon>
        <taxon>Viridiplantae</taxon>
        <taxon>Streptophyta</taxon>
        <taxon>Embryophyta</taxon>
        <taxon>Tracheophyta</taxon>
        <taxon>Spermatophyta</taxon>
        <taxon>Magnoliopsida</taxon>
        <taxon>Liliopsida</taxon>
        <taxon>Asparagales</taxon>
        <taxon>Orchidaceae</taxon>
        <taxon>Vanilloideae</taxon>
        <taxon>Vanilleae</taxon>
        <taxon>Vanilla</taxon>
    </lineage>
</organism>
<keyword evidence="2" id="KW-1185">Reference proteome</keyword>